<evidence type="ECO:0000256" key="3">
    <source>
        <dbReference type="SAM" id="Phobius"/>
    </source>
</evidence>
<evidence type="ECO:0000256" key="1">
    <source>
        <dbReference type="SAM" id="Coils"/>
    </source>
</evidence>
<accession>A0A5J4Z9H8</accession>
<keyword evidence="1" id="KW-0175">Coiled coil</keyword>
<dbReference type="EMBL" id="VRMN01000001">
    <property type="protein sequence ID" value="KAA8499985.1"/>
    <property type="molecule type" value="Genomic_DNA"/>
</dbReference>
<protein>
    <submittedName>
        <fullName evidence="4">Uncharacterized protein</fullName>
    </submittedName>
</protein>
<reference evidence="5" key="1">
    <citation type="journal article" date="2019" name="Nat. Commun.">
        <title>Expansion of phycobilisome linker gene families in mesophilic red algae.</title>
        <authorList>
            <person name="Lee J."/>
            <person name="Kim D."/>
            <person name="Bhattacharya D."/>
            <person name="Yoon H.S."/>
        </authorList>
    </citation>
    <scope>NUCLEOTIDE SEQUENCE [LARGE SCALE GENOMIC DNA]</scope>
    <source>
        <strain evidence="5">CCMP 1328</strain>
    </source>
</reference>
<feature type="coiled-coil region" evidence="1">
    <location>
        <begin position="7"/>
        <end position="34"/>
    </location>
</feature>
<keyword evidence="3" id="KW-1133">Transmembrane helix</keyword>
<evidence type="ECO:0000256" key="2">
    <source>
        <dbReference type="SAM" id="MobiDB-lite"/>
    </source>
</evidence>
<dbReference type="Proteomes" id="UP000324585">
    <property type="component" value="Unassembled WGS sequence"/>
</dbReference>
<feature type="transmembrane region" description="Helical" evidence="3">
    <location>
        <begin position="96"/>
        <end position="120"/>
    </location>
</feature>
<feature type="coiled-coil region" evidence="1">
    <location>
        <begin position="256"/>
        <end position="290"/>
    </location>
</feature>
<name>A0A5J4Z9H8_PORPP</name>
<feature type="compositionally biased region" description="Polar residues" evidence="2">
    <location>
        <begin position="171"/>
        <end position="184"/>
    </location>
</feature>
<feature type="compositionally biased region" description="Low complexity" evidence="2">
    <location>
        <begin position="373"/>
        <end position="389"/>
    </location>
</feature>
<feature type="transmembrane region" description="Helical" evidence="3">
    <location>
        <begin position="49"/>
        <end position="67"/>
    </location>
</feature>
<sequence>MLWKRKRRDDELRLEEVEAELRNVEERVSGAQRDRGVVQRRKSYAQQSVLLLGILLFPLVFLAMFAWDTLHMVWRRTVGLGLSGGSIDDHYQLSPILRIIVMGCVVVLVACMNAMAALWYNRQLAGCDARIEEARAKKKALVDMLKKRSMYTETTRLLQQYDRAPGGENIGANSAGQQRRQVSGSKGAVARDSSNRSAGEARPLPSGSMGSLDRGTIVGSADSARNDFPAEEYVTPGGMLLNRFVDLLAGDEPEVEAATASKMRRLENELEEERKKRAALELRLAELKQRLGTSPRDPFFSTTSRAREGSLRVSVPPFPNLSDSEKSVATPATPFDADVSAILPSPVVHGAGSPQEADSPIGRTDDTHPTAHSSQPSVSSSAAKSPVVA</sequence>
<evidence type="ECO:0000313" key="5">
    <source>
        <dbReference type="Proteomes" id="UP000324585"/>
    </source>
</evidence>
<feature type="region of interest" description="Disordered" evidence="2">
    <location>
        <begin position="293"/>
        <end position="389"/>
    </location>
</feature>
<evidence type="ECO:0000313" key="4">
    <source>
        <dbReference type="EMBL" id="KAA8499985.1"/>
    </source>
</evidence>
<feature type="region of interest" description="Disordered" evidence="2">
    <location>
        <begin position="162"/>
        <end position="223"/>
    </location>
</feature>
<organism evidence="4 5">
    <name type="scientific">Porphyridium purpureum</name>
    <name type="common">Red alga</name>
    <name type="synonym">Porphyridium cruentum</name>
    <dbReference type="NCBI Taxonomy" id="35688"/>
    <lineage>
        <taxon>Eukaryota</taxon>
        <taxon>Rhodophyta</taxon>
        <taxon>Bangiophyceae</taxon>
        <taxon>Porphyridiales</taxon>
        <taxon>Porphyridiaceae</taxon>
        <taxon>Porphyridium</taxon>
    </lineage>
</organism>
<proteinExistence type="predicted"/>
<keyword evidence="5" id="KW-1185">Reference proteome</keyword>
<dbReference type="AlphaFoldDB" id="A0A5J4Z9H8"/>
<gene>
    <name evidence="4" type="ORF">FVE85_7570</name>
</gene>
<keyword evidence="3" id="KW-0812">Transmembrane</keyword>
<comment type="caution">
    <text evidence="4">The sequence shown here is derived from an EMBL/GenBank/DDBJ whole genome shotgun (WGS) entry which is preliminary data.</text>
</comment>
<keyword evidence="3" id="KW-0472">Membrane</keyword>